<gene>
    <name evidence="2" type="ORF">LOKVESSMR4R_03852</name>
</gene>
<evidence type="ECO:0000313" key="2">
    <source>
        <dbReference type="EMBL" id="ARU03117.1"/>
    </source>
</evidence>
<reference evidence="2 3" key="1">
    <citation type="submission" date="2017-05" db="EMBL/GenBank/DDBJ databases">
        <title>Genome Sequence of Loktanella vestfoldensis Strain SMR4r Isolated from a Culture of the Diatom Skeletonema marinoi.</title>
        <authorList>
            <person name="Topel M."/>
            <person name="Pinder M.I.M."/>
            <person name="Johansson O.N."/>
            <person name="Kourtchenko O."/>
            <person name="Godhe A."/>
            <person name="Clarke A.K."/>
        </authorList>
    </citation>
    <scope>NUCLEOTIDE SEQUENCE [LARGE SCALE GENOMIC DNA]</scope>
    <source>
        <strain evidence="2 3">SMR4r</strain>
    </source>
</reference>
<sequence length="347" mass="38811">MTYQFKSITDCEAHALTQPQTGTNTSPLKMTHDGLPDGIKPLAITDLLESLRGKLQLRDEDLAYLRLMMRKLRREDFLPGRICVVWESVTHIADQLGLLTRQINRIEQRLIRADLIAKTSSGNGFRFGRRRADGVIEIAAGINFAPLINRMPDIIAYHRLTTVAANQLKTSRRTAADLIAQIRALKADEALRAARAALPRLRPSEINDLKKIEAVIDALEAILADFSTTTGQTVEAARSDSLDRPYTKTVINTKTCTRAENEERPSRNVRTTPAQVHELASEQFAEILTMYKDGIEPGQAMSWRVICTAAADFAQMQGISGADWANWPRTHEGVQKRPHFMRVLLCA</sequence>
<name>A0A1Y0EHL8_9RHOB</name>
<proteinExistence type="predicted"/>
<accession>A0A1Y0EHL8</accession>
<dbReference type="KEGG" id="lvs:LOKVESSMR4R_03852"/>
<feature type="domain" description="Plasmid replication protein C N-terminal" evidence="1">
    <location>
        <begin position="34"/>
        <end position="185"/>
    </location>
</feature>
<dbReference type="EMBL" id="CP021431">
    <property type="protein sequence ID" value="ARU03117.1"/>
    <property type="molecule type" value="Genomic_DNA"/>
</dbReference>
<evidence type="ECO:0000259" key="1">
    <source>
        <dbReference type="Pfam" id="PF03428"/>
    </source>
</evidence>
<dbReference type="AlphaFoldDB" id="A0A1Y0EHL8"/>
<dbReference type="RefSeq" id="WP_087212171.1">
    <property type="nucleotide sequence ID" value="NZ_CP021431.1"/>
</dbReference>
<organism evidence="2 3">
    <name type="scientific">Yoonia vestfoldensis</name>
    <dbReference type="NCBI Taxonomy" id="245188"/>
    <lineage>
        <taxon>Bacteria</taxon>
        <taxon>Pseudomonadati</taxon>
        <taxon>Pseudomonadota</taxon>
        <taxon>Alphaproteobacteria</taxon>
        <taxon>Rhodobacterales</taxon>
        <taxon>Paracoccaceae</taxon>
        <taxon>Yoonia</taxon>
    </lineage>
</organism>
<protein>
    <submittedName>
        <fullName evidence="2">Replication protein C</fullName>
    </submittedName>
</protein>
<dbReference type="Pfam" id="PF03428">
    <property type="entry name" value="RP-C"/>
    <property type="match status" value="1"/>
</dbReference>
<dbReference type="Proteomes" id="UP000195273">
    <property type="component" value="Chromosome"/>
</dbReference>
<dbReference type="OrthoDB" id="7488837at2"/>
<evidence type="ECO:0000313" key="3">
    <source>
        <dbReference type="Proteomes" id="UP000195273"/>
    </source>
</evidence>
<dbReference type="InterPro" id="IPR005090">
    <property type="entry name" value="RepC_N"/>
</dbReference>
<keyword evidence="3" id="KW-1185">Reference proteome</keyword>